<proteinExistence type="predicted"/>
<name>A0A4Y5JXX9_9CAUD</name>
<accession>A0A4Y5JXX9</accession>
<gene>
    <name evidence="1" type="ORF">EST35_0262</name>
</gene>
<evidence type="ECO:0000313" key="2">
    <source>
        <dbReference type="Proteomes" id="UP000316733"/>
    </source>
</evidence>
<reference evidence="2" key="1">
    <citation type="journal article" date="2020" name="bioRxiv">
        <title>Integrative omics analysis of Pseudomonas aeruginosa virus PA5oct highlights the molecular complexity of jumbo phages.</title>
        <authorList>
            <person name="Lood C."/>
            <person name="Danis-Wlodarczyk K."/>
            <person name="Blasdel B.G."/>
            <person name="Jang H.B."/>
            <person name="Vandenheuvel D."/>
            <person name="Briers Y."/>
            <person name="Noben J.-P."/>
            <person name="van Noort V."/>
            <person name="Drulis-Kawa Z."/>
            <person name="Lavigne R."/>
        </authorList>
    </citation>
    <scope>NUCLEOTIDE SEQUENCE [LARGE SCALE GENOMIC DNA]</scope>
</reference>
<dbReference type="Proteomes" id="UP000316733">
    <property type="component" value="Segment"/>
</dbReference>
<keyword evidence="2" id="KW-1185">Reference proteome</keyword>
<dbReference type="EMBL" id="MK797984">
    <property type="protein sequence ID" value="QCG76143.1"/>
    <property type="molecule type" value="Genomic_DNA"/>
</dbReference>
<sequence length="94" mass="10872">MRTKKHWDECLFSLSYETAQHMAFELKEFAKQAGFNPNGIKVLSKKQIHKYVKADAAIMWGEGPECWANSLLFKDLLGVYVSTYKGNTILFHDR</sequence>
<evidence type="ECO:0000313" key="1">
    <source>
        <dbReference type="EMBL" id="QCG76143.1"/>
    </source>
</evidence>
<protein>
    <submittedName>
        <fullName evidence="1">Uncharacterized protein</fullName>
    </submittedName>
</protein>
<organism evidence="1 2">
    <name type="scientific">Pseudomonas phage vB_PaeM_PA5oct</name>
    <dbReference type="NCBI Taxonomy" id="2163605"/>
    <lineage>
        <taxon>Viruses</taxon>
        <taxon>Duplodnaviria</taxon>
        <taxon>Heunggongvirae</taxon>
        <taxon>Uroviricota</taxon>
        <taxon>Caudoviricetes</taxon>
        <taxon>Arenbergviridae</taxon>
        <taxon>Wroclawvirus</taxon>
        <taxon>Wroclawvirus PA5oct</taxon>
    </lineage>
</organism>